<dbReference type="Gene3D" id="3.60.10.10">
    <property type="entry name" value="Endonuclease/exonuclease/phosphatase"/>
    <property type="match status" value="1"/>
</dbReference>
<proteinExistence type="predicted"/>
<dbReference type="SUPFAM" id="SSF56219">
    <property type="entry name" value="DNase I-like"/>
    <property type="match status" value="1"/>
</dbReference>
<name>A0A0J8V615_9GAMM</name>
<dbReference type="RefSeq" id="WP_048900701.1">
    <property type="nucleotide sequence ID" value="NZ_AP024852.1"/>
</dbReference>
<dbReference type="Pfam" id="PF03372">
    <property type="entry name" value="Exo_endo_phos"/>
    <property type="match status" value="1"/>
</dbReference>
<evidence type="ECO:0000259" key="1">
    <source>
        <dbReference type="Pfam" id="PF03372"/>
    </source>
</evidence>
<dbReference type="InterPro" id="IPR005135">
    <property type="entry name" value="Endo/exonuclease/phosphatase"/>
</dbReference>
<dbReference type="Proteomes" id="UP000240481">
    <property type="component" value="Unassembled WGS sequence"/>
</dbReference>
<keyword evidence="3" id="KW-1185">Reference proteome</keyword>
<reference evidence="2 3" key="1">
    <citation type="submission" date="2018-01" db="EMBL/GenBank/DDBJ databases">
        <title>Whole genome sequencing of Histamine producing bacteria.</title>
        <authorList>
            <person name="Butler K."/>
        </authorList>
    </citation>
    <scope>NUCLEOTIDE SEQUENCE [LARGE SCALE GENOMIC DNA]</scope>
    <source>
        <strain evidence="2 3">DSM 24669</strain>
    </source>
</reference>
<organism evidence="2 3">
    <name type="scientific">Photobacterium swingsii</name>
    <dbReference type="NCBI Taxonomy" id="680026"/>
    <lineage>
        <taxon>Bacteria</taxon>
        <taxon>Pseudomonadati</taxon>
        <taxon>Pseudomonadota</taxon>
        <taxon>Gammaproteobacteria</taxon>
        <taxon>Vibrionales</taxon>
        <taxon>Vibrionaceae</taxon>
        <taxon>Photobacterium</taxon>
    </lineage>
</organism>
<dbReference type="EMBL" id="PYLZ01000001">
    <property type="protein sequence ID" value="PSW26436.1"/>
    <property type="molecule type" value="Genomic_DNA"/>
</dbReference>
<dbReference type="InterPro" id="IPR036691">
    <property type="entry name" value="Endo/exonu/phosph_ase_sf"/>
</dbReference>
<keyword evidence="2" id="KW-0378">Hydrolase</keyword>
<sequence length="293" mass="33023">MARYIRILVSIILLAIISVVSFTEWSFKVTETPEVAADIKSVMPQYSYNCVDKDHVLPLDRNGELDVTVWNIYKQQRENWQKALKEYSADSQLVLLQEANLTLGLAEYLRNASWQVTMANAFKFLDTSAGVMNLSSASANKTCAYLSMEPWLRLPKSALFARYQLSNGQALAVVNLHGVNFTLGVEEYEDQMAKLERVLASHTGPMILAGDFNSWRQARLDIVEAMRERLGLREIELGNDQRIKILGQPLDHLYYRGLILKKAEAPLTDASDHNPIIASFKITPARSSVATQQ</sequence>
<dbReference type="NCBIfam" id="NF003840">
    <property type="entry name" value="PRK05421.1-2"/>
    <property type="match status" value="1"/>
</dbReference>
<keyword evidence="2" id="KW-0269">Exonuclease</keyword>
<dbReference type="NCBIfam" id="NF003842">
    <property type="entry name" value="PRK05421.1-4"/>
    <property type="match status" value="1"/>
</dbReference>
<dbReference type="STRING" id="680026.AB733_21900"/>
<dbReference type="GO" id="GO:0004519">
    <property type="term" value="F:endonuclease activity"/>
    <property type="evidence" value="ECO:0007669"/>
    <property type="project" value="UniProtKB-KW"/>
</dbReference>
<evidence type="ECO:0000313" key="3">
    <source>
        <dbReference type="Proteomes" id="UP000240481"/>
    </source>
</evidence>
<comment type="caution">
    <text evidence="2">The sequence shown here is derived from an EMBL/GenBank/DDBJ whole genome shotgun (WGS) entry which is preliminary data.</text>
</comment>
<dbReference type="AlphaFoldDB" id="A0A0J8V615"/>
<dbReference type="GO" id="GO:0004527">
    <property type="term" value="F:exonuclease activity"/>
    <property type="evidence" value="ECO:0007669"/>
    <property type="project" value="UniProtKB-KW"/>
</dbReference>
<protein>
    <submittedName>
        <fullName evidence="2">Endonuclease/exonuclease/phosphatase family protein</fullName>
    </submittedName>
</protein>
<dbReference type="OrthoDB" id="9793162at2"/>
<feature type="domain" description="Endonuclease/exonuclease/phosphatase" evidence="1">
    <location>
        <begin position="70"/>
        <end position="273"/>
    </location>
</feature>
<evidence type="ECO:0000313" key="2">
    <source>
        <dbReference type="EMBL" id="PSW26436.1"/>
    </source>
</evidence>
<gene>
    <name evidence="2" type="ORF">C9I94_00030</name>
</gene>
<keyword evidence="2" id="KW-0255">Endonuclease</keyword>
<dbReference type="NCBIfam" id="NF003841">
    <property type="entry name" value="PRK05421.1-3"/>
    <property type="match status" value="1"/>
</dbReference>
<accession>A0A0J8V615</accession>
<keyword evidence="2" id="KW-0540">Nuclease</keyword>